<evidence type="ECO:0000313" key="1">
    <source>
        <dbReference type="EMBL" id="KAI3792067.1"/>
    </source>
</evidence>
<protein>
    <submittedName>
        <fullName evidence="1">Uncharacterized protein</fullName>
    </submittedName>
</protein>
<dbReference type="Proteomes" id="UP001055811">
    <property type="component" value="Linkage Group LG01"/>
</dbReference>
<comment type="caution">
    <text evidence="1">The sequence shown here is derived from an EMBL/GenBank/DDBJ whole genome shotgun (WGS) entry which is preliminary data.</text>
</comment>
<organism evidence="1 2">
    <name type="scientific">Cichorium intybus</name>
    <name type="common">Chicory</name>
    <dbReference type="NCBI Taxonomy" id="13427"/>
    <lineage>
        <taxon>Eukaryota</taxon>
        <taxon>Viridiplantae</taxon>
        <taxon>Streptophyta</taxon>
        <taxon>Embryophyta</taxon>
        <taxon>Tracheophyta</taxon>
        <taxon>Spermatophyta</taxon>
        <taxon>Magnoliopsida</taxon>
        <taxon>eudicotyledons</taxon>
        <taxon>Gunneridae</taxon>
        <taxon>Pentapetalae</taxon>
        <taxon>asterids</taxon>
        <taxon>campanulids</taxon>
        <taxon>Asterales</taxon>
        <taxon>Asteraceae</taxon>
        <taxon>Cichorioideae</taxon>
        <taxon>Cichorieae</taxon>
        <taxon>Cichoriinae</taxon>
        <taxon>Cichorium</taxon>
    </lineage>
</organism>
<reference evidence="2" key="1">
    <citation type="journal article" date="2022" name="Mol. Ecol. Resour.">
        <title>The genomes of chicory, endive, great burdock and yacon provide insights into Asteraceae palaeo-polyploidization history and plant inulin production.</title>
        <authorList>
            <person name="Fan W."/>
            <person name="Wang S."/>
            <person name="Wang H."/>
            <person name="Wang A."/>
            <person name="Jiang F."/>
            <person name="Liu H."/>
            <person name="Zhao H."/>
            <person name="Xu D."/>
            <person name="Zhang Y."/>
        </authorList>
    </citation>
    <scope>NUCLEOTIDE SEQUENCE [LARGE SCALE GENOMIC DNA]</scope>
    <source>
        <strain evidence="2">cv. Punajuju</strain>
    </source>
</reference>
<proteinExistence type="predicted"/>
<reference evidence="1 2" key="2">
    <citation type="journal article" date="2022" name="Mol. Ecol. Resour.">
        <title>The genomes of chicory, endive, great burdock and yacon provide insights into Asteraceae paleo-polyploidization history and plant inulin production.</title>
        <authorList>
            <person name="Fan W."/>
            <person name="Wang S."/>
            <person name="Wang H."/>
            <person name="Wang A."/>
            <person name="Jiang F."/>
            <person name="Liu H."/>
            <person name="Zhao H."/>
            <person name="Xu D."/>
            <person name="Zhang Y."/>
        </authorList>
    </citation>
    <scope>NUCLEOTIDE SEQUENCE [LARGE SCALE GENOMIC DNA]</scope>
    <source>
        <strain evidence="2">cv. Punajuju</strain>
        <tissue evidence="1">Leaves</tissue>
    </source>
</reference>
<accession>A0ACB9H8L6</accession>
<name>A0ACB9H8L6_CICIN</name>
<evidence type="ECO:0000313" key="2">
    <source>
        <dbReference type="Proteomes" id="UP001055811"/>
    </source>
</evidence>
<gene>
    <name evidence="1" type="ORF">L2E82_05937</name>
</gene>
<keyword evidence="2" id="KW-1185">Reference proteome</keyword>
<sequence length="78" mass="9013">MRISKSLKSRFTFTISYVLFPPLEFSYQFIGWNFLIKSLVAEYTTKWYKGGRSSSRRPCIPSIPPKPSVSITDFLGLK</sequence>
<dbReference type="EMBL" id="CM042009">
    <property type="protein sequence ID" value="KAI3792067.1"/>
    <property type="molecule type" value="Genomic_DNA"/>
</dbReference>